<dbReference type="HOGENOM" id="CLU_2046174_0_0_9"/>
<accession>A8SAA5</accession>
<sequence>MFPFTPLPVKRVHRSVRRRSGVPKKQIIFPLKMPRAKRRAFPIVPRSKKAAAQKVQRLCGASPHSQRSAMIHHIPGRLIRPSRCSNTISMVFSFQTVRFSRTAPSVKTEAALQSCRRPKG</sequence>
<dbReference type="Proteomes" id="UP000005945">
    <property type="component" value="Unassembled WGS sequence"/>
</dbReference>
<protein>
    <submittedName>
        <fullName evidence="1">Uncharacterized protein</fullName>
    </submittedName>
</protein>
<name>A8SAA5_9FIRM</name>
<reference evidence="1 2" key="1">
    <citation type="submission" date="2007-09" db="EMBL/GenBank/DDBJ databases">
        <title>Draft genome sequence of Faecalibacterium prausnitzii M21/2.</title>
        <authorList>
            <person name="Sudarsanam P."/>
            <person name="Ley R."/>
            <person name="Guruge J."/>
            <person name="Turnbaugh P.J."/>
            <person name="Mahowald M."/>
            <person name="Liep D."/>
            <person name="Gordon J."/>
        </authorList>
    </citation>
    <scope>NUCLEOTIDE SEQUENCE [LARGE SCALE GENOMIC DNA]</scope>
    <source>
        <strain evidence="1 2">M21/2</strain>
    </source>
</reference>
<evidence type="ECO:0000313" key="2">
    <source>
        <dbReference type="Proteomes" id="UP000005945"/>
    </source>
</evidence>
<dbReference type="AlphaFoldDB" id="A8SAA5"/>
<evidence type="ECO:0000313" key="1">
    <source>
        <dbReference type="EMBL" id="EDP21981.1"/>
    </source>
</evidence>
<proteinExistence type="predicted"/>
<reference evidence="1 2" key="2">
    <citation type="submission" date="2007-09" db="EMBL/GenBank/DDBJ databases">
        <authorList>
            <person name="Fulton L."/>
            <person name="Clifton S."/>
            <person name="Fulton B."/>
            <person name="Xu J."/>
            <person name="Minx P."/>
            <person name="Pepin K.H."/>
            <person name="Johnson M."/>
            <person name="Thiruvilangam P."/>
            <person name="Bhonagiri V."/>
            <person name="Nash W.E."/>
            <person name="Mardis E.R."/>
            <person name="Wilson R.K."/>
        </authorList>
    </citation>
    <scope>NUCLEOTIDE SEQUENCE [LARGE SCALE GENOMIC DNA]</scope>
    <source>
        <strain evidence="1 2">M21/2</strain>
    </source>
</reference>
<comment type="caution">
    <text evidence="1">The sequence shown here is derived from an EMBL/GenBank/DDBJ whole genome shotgun (WGS) entry which is preliminary data.</text>
</comment>
<dbReference type="EMBL" id="ABED02000024">
    <property type="protein sequence ID" value="EDP21981.1"/>
    <property type="molecule type" value="Genomic_DNA"/>
</dbReference>
<organism evidence="1 2">
    <name type="scientific">Faecalibacterium prausnitzii M21/2</name>
    <dbReference type="NCBI Taxonomy" id="411485"/>
    <lineage>
        <taxon>Bacteria</taxon>
        <taxon>Bacillati</taxon>
        <taxon>Bacillota</taxon>
        <taxon>Clostridia</taxon>
        <taxon>Eubacteriales</taxon>
        <taxon>Oscillospiraceae</taxon>
        <taxon>Faecalibacterium</taxon>
    </lineage>
</organism>
<gene>
    <name evidence="1" type="ORF">FAEPRAM212_01302</name>
</gene>